<evidence type="ECO:0000313" key="2">
    <source>
        <dbReference type="RefSeq" id="XP_075112712.1"/>
    </source>
</evidence>
<organism evidence="1 2">
    <name type="scientific">Nicotiana tabacum</name>
    <name type="common">Common tobacco</name>
    <dbReference type="NCBI Taxonomy" id="4097"/>
    <lineage>
        <taxon>Eukaryota</taxon>
        <taxon>Viridiplantae</taxon>
        <taxon>Streptophyta</taxon>
        <taxon>Embryophyta</taxon>
        <taxon>Tracheophyta</taxon>
        <taxon>Spermatophyta</taxon>
        <taxon>Magnoliopsida</taxon>
        <taxon>eudicotyledons</taxon>
        <taxon>Gunneridae</taxon>
        <taxon>Pentapetalae</taxon>
        <taxon>asterids</taxon>
        <taxon>lamiids</taxon>
        <taxon>Solanales</taxon>
        <taxon>Solanaceae</taxon>
        <taxon>Nicotianoideae</taxon>
        <taxon>Nicotianeae</taxon>
        <taxon>Nicotiana</taxon>
    </lineage>
</organism>
<name>A0AC58UT85_TOBAC</name>
<dbReference type="Proteomes" id="UP000790787">
    <property type="component" value="Chromosome 6"/>
</dbReference>
<proteinExistence type="predicted"/>
<keyword evidence="1" id="KW-1185">Reference proteome</keyword>
<reference evidence="2" key="2">
    <citation type="submission" date="2025-08" db="UniProtKB">
        <authorList>
            <consortium name="RefSeq"/>
        </authorList>
    </citation>
    <scope>IDENTIFICATION</scope>
    <source>
        <tissue evidence="2">Leaf</tissue>
    </source>
</reference>
<gene>
    <name evidence="2" type="primary">LOC142182342</name>
</gene>
<reference evidence="1" key="1">
    <citation type="journal article" date="2014" name="Nat. Commun.">
        <title>The tobacco genome sequence and its comparison with those of tomato and potato.</title>
        <authorList>
            <person name="Sierro N."/>
            <person name="Battey J.N."/>
            <person name="Ouadi S."/>
            <person name="Bakaher N."/>
            <person name="Bovet L."/>
            <person name="Willig A."/>
            <person name="Goepfert S."/>
            <person name="Peitsch M.C."/>
            <person name="Ivanov N.V."/>
        </authorList>
    </citation>
    <scope>NUCLEOTIDE SEQUENCE [LARGE SCALE GENOMIC DNA]</scope>
</reference>
<dbReference type="RefSeq" id="XP_075112712.1">
    <property type="nucleotide sequence ID" value="XM_075256611.1"/>
</dbReference>
<sequence length="541" mass="61912">MGIAILGRSKIGFIEGTCKKEDYGTNLTDLWERCNATVLSWIINCSHNYCESRKSSIATYFSKLRELWAEFDCLAPASGCDCPKSSEYEVFMRRQKLLQFLMGLNETYEQAREQIMMMDPLPTMNKAYSMLMERESQRSMANAVVPAENDEMTTLLTTKRLNNQKPRKNYNLLCDYNKMKGHGREGCYKLIGYPDDFKFKKKFGSNTAHNAMTWEFMPQVAGGRGQDTFKVPPIPHFTAEQYNQIIKLINKENMPKASANMVGSISAYFVDGNDHEWIVDFGATNHTTSNLEILEHKLEVAEIHTKKVHLPNGEVSNVTYIGFCNIANAGRIDNVLYLPEFKYNLFSVSKITNELNCCAAFYPDFYLFQDICSRKVKVIGKIDNCSVCLLAKQCSLSFSISSIRAEDIFYLLHVDVWGLYDVQTFDGNKLVLTIFYDHSRMTWVCLLKLKSDVSVLVKLVQTQFNRQVKVIRIDNKDVIFKEFFFPFKFKKQEKQPMLLDMNIQKHGATISPPANSPIHLPILNTEEQNALNDVLGIVDDG</sequence>
<protein>
    <submittedName>
        <fullName evidence="2">Uncharacterized protein LOC142182342</fullName>
    </submittedName>
</protein>
<accession>A0AC58UT85</accession>
<evidence type="ECO:0000313" key="1">
    <source>
        <dbReference type="Proteomes" id="UP000790787"/>
    </source>
</evidence>